<dbReference type="Gene3D" id="3.10.129.10">
    <property type="entry name" value="Hotdog Thioesterase"/>
    <property type="match status" value="1"/>
</dbReference>
<keyword evidence="4" id="KW-1185">Reference proteome</keyword>
<dbReference type="InterPro" id="IPR016709">
    <property type="entry name" value="HadA-like"/>
</dbReference>
<dbReference type="AlphaFoldDB" id="A0A239HUU1"/>
<dbReference type="Proteomes" id="UP000198362">
    <property type="component" value="Unassembled WGS sequence"/>
</dbReference>
<feature type="domain" description="FAS1-like dehydratase" evidence="2">
    <location>
        <begin position="35"/>
        <end position="165"/>
    </location>
</feature>
<dbReference type="CDD" id="cd03441">
    <property type="entry name" value="R_hydratase_like"/>
    <property type="match status" value="1"/>
</dbReference>
<evidence type="ECO:0000256" key="1">
    <source>
        <dbReference type="HAMAP-Rule" id="MF_00799"/>
    </source>
</evidence>
<protein>
    <recommendedName>
        <fullName evidence="1">UPF0336 protein SAMN05421812_10254</fullName>
    </recommendedName>
</protein>
<organism evidence="3 4">
    <name type="scientific">Asanoa hainanensis</name>
    <dbReference type="NCBI Taxonomy" id="560556"/>
    <lineage>
        <taxon>Bacteria</taxon>
        <taxon>Bacillati</taxon>
        <taxon>Actinomycetota</taxon>
        <taxon>Actinomycetes</taxon>
        <taxon>Micromonosporales</taxon>
        <taxon>Micromonosporaceae</taxon>
        <taxon>Asanoa</taxon>
    </lineage>
</organism>
<dbReference type="Pfam" id="PF13452">
    <property type="entry name" value="FAS1_DH_region"/>
    <property type="match status" value="1"/>
</dbReference>
<dbReference type="HAMAP" id="MF_00799">
    <property type="entry name" value="UPF0336"/>
    <property type="match status" value="1"/>
</dbReference>
<sequence length="177" mass="19266">MLPGLTARWQQIGNARLRHTGHTSLYARQMPLDPSFVGRSYPPTPAYLVGREKIREFAKAIGATDAAYHDPDAARALGYADVIAPPTFPTVVSFASNNAVVDDPDLAIDYSRVVHGDQRFQYTRPIVAGDELVGRQTIEEIISRGGHDFITTRTDITDSTGASVAIAWSKLVVRGEG</sequence>
<name>A0A239HUU1_9ACTN</name>
<dbReference type="SUPFAM" id="SSF54637">
    <property type="entry name" value="Thioesterase/thiol ester dehydrase-isomerase"/>
    <property type="match status" value="1"/>
</dbReference>
<dbReference type="EMBL" id="FZPH01000002">
    <property type="protein sequence ID" value="SNS85180.1"/>
    <property type="molecule type" value="Genomic_DNA"/>
</dbReference>
<dbReference type="InterPro" id="IPR039569">
    <property type="entry name" value="FAS1-like_DH_region"/>
</dbReference>
<reference evidence="3 4" key="1">
    <citation type="submission" date="2017-06" db="EMBL/GenBank/DDBJ databases">
        <authorList>
            <person name="Kim H.J."/>
            <person name="Triplett B.A."/>
        </authorList>
    </citation>
    <scope>NUCLEOTIDE SEQUENCE [LARGE SCALE GENOMIC DNA]</scope>
    <source>
        <strain evidence="3 4">CGMCC 4.5593</strain>
    </source>
</reference>
<dbReference type="InterPro" id="IPR029069">
    <property type="entry name" value="HotDog_dom_sf"/>
</dbReference>
<accession>A0A239HUU1</accession>
<dbReference type="PIRSF" id="PIRSF018072">
    <property type="entry name" value="UCP018072"/>
    <property type="match status" value="1"/>
</dbReference>
<gene>
    <name evidence="3" type="ORF">SAMN05421812_10254</name>
</gene>
<proteinExistence type="inferred from homology"/>
<evidence type="ECO:0000259" key="2">
    <source>
        <dbReference type="Pfam" id="PF13452"/>
    </source>
</evidence>
<evidence type="ECO:0000313" key="4">
    <source>
        <dbReference type="Proteomes" id="UP000198362"/>
    </source>
</evidence>
<comment type="similarity">
    <text evidence="1">Belongs to the UPF0336 family.</text>
</comment>
<evidence type="ECO:0000313" key="3">
    <source>
        <dbReference type="EMBL" id="SNS85180.1"/>
    </source>
</evidence>